<feature type="region of interest" description="Disordered" evidence="1">
    <location>
        <begin position="1"/>
        <end position="82"/>
    </location>
</feature>
<proteinExistence type="predicted"/>
<protein>
    <submittedName>
        <fullName evidence="2">Uncharacterized protein</fullName>
    </submittedName>
</protein>
<comment type="caution">
    <text evidence="2">The sequence shown here is derived from an EMBL/GenBank/DDBJ whole genome shotgun (WGS) entry which is preliminary data.</text>
</comment>
<name>A0AAE1RIL9_9SOLA</name>
<evidence type="ECO:0000256" key="1">
    <source>
        <dbReference type="SAM" id="MobiDB-lite"/>
    </source>
</evidence>
<sequence>MASVAAHAGENTLSSPDPTSSNHNNNDESELHFTEATTTLSPRKRSSKAYDKQIPENSRGGWRPAAGGQPPIVAGLPLTNPTTSSKYITALQTTTNHENVEFELNTIMYLQDKKLSDAVDDA</sequence>
<organism evidence="2 3">
    <name type="scientific">Anisodus tanguticus</name>
    <dbReference type="NCBI Taxonomy" id="243964"/>
    <lineage>
        <taxon>Eukaryota</taxon>
        <taxon>Viridiplantae</taxon>
        <taxon>Streptophyta</taxon>
        <taxon>Embryophyta</taxon>
        <taxon>Tracheophyta</taxon>
        <taxon>Spermatophyta</taxon>
        <taxon>Magnoliopsida</taxon>
        <taxon>eudicotyledons</taxon>
        <taxon>Gunneridae</taxon>
        <taxon>Pentapetalae</taxon>
        <taxon>asterids</taxon>
        <taxon>lamiids</taxon>
        <taxon>Solanales</taxon>
        <taxon>Solanaceae</taxon>
        <taxon>Solanoideae</taxon>
        <taxon>Hyoscyameae</taxon>
        <taxon>Anisodus</taxon>
    </lineage>
</organism>
<keyword evidence="3" id="KW-1185">Reference proteome</keyword>
<reference evidence="2" key="1">
    <citation type="submission" date="2023-12" db="EMBL/GenBank/DDBJ databases">
        <title>Genome assembly of Anisodus tanguticus.</title>
        <authorList>
            <person name="Wang Y.-J."/>
        </authorList>
    </citation>
    <scope>NUCLEOTIDE SEQUENCE</scope>
    <source>
        <strain evidence="2">KB-2021</strain>
        <tissue evidence="2">Leaf</tissue>
    </source>
</reference>
<feature type="compositionally biased region" description="Polar residues" evidence="1">
    <location>
        <begin position="11"/>
        <end position="24"/>
    </location>
</feature>
<accession>A0AAE1RIL9</accession>
<evidence type="ECO:0000313" key="2">
    <source>
        <dbReference type="EMBL" id="KAK4353024.1"/>
    </source>
</evidence>
<dbReference type="EMBL" id="JAVYJV010000015">
    <property type="protein sequence ID" value="KAK4353024.1"/>
    <property type="molecule type" value="Genomic_DNA"/>
</dbReference>
<dbReference type="AlphaFoldDB" id="A0AAE1RIL9"/>
<evidence type="ECO:0000313" key="3">
    <source>
        <dbReference type="Proteomes" id="UP001291623"/>
    </source>
</evidence>
<gene>
    <name evidence="2" type="ORF">RND71_028542</name>
</gene>
<dbReference type="Proteomes" id="UP001291623">
    <property type="component" value="Unassembled WGS sequence"/>
</dbReference>